<feature type="region of interest" description="Disordered" evidence="8">
    <location>
        <begin position="344"/>
        <end position="365"/>
    </location>
</feature>
<dbReference type="Pfam" id="PF00432">
    <property type="entry name" value="Prenyltrans"/>
    <property type="match status" value="1"/>
</dbReference>
<evidence type="ECO:0000256" key="8">
    <source>
        <dbReference type="SAM" id="MobiDB-lite"/>
    </source>
</evidence>
<evidence type="ECO:0000313" key="11">
    <source>
        <dbReference type="Proteomes" id="UP001057375"/>
    </source>
</evidence>
<evidence type="ECO:0000256" key="1">
    <source>
        <dbReference type="ARBA" id="ARBA00001947"/>
    </source>
</evidence>
<keyword evidence="7" id="KW-0862">Zinc</keyword>
<evidence type="ECO:0000256" key="3">
    <source>
        <dbReference type="ARBA" id="ARBA00022602"/>
    </source>
</evidence>
<dbReference type="Proteomes" id="UP001057375">
    <property type="component" value="Unassembled WGS sequence"/>
</dbReference>
<evidence type="ECO:0000256" key="4">
    <source>
        <dbReference type="ARBA" id="ARBA00022679"/>
    </source>
</evidence>
<evidence type="ECO:0000256" key="5">
    <source>
        <dbReference type="ARBA" id="ARBA00022723"/>
    </source>
</evidence>
<keyword evidence="6" id="KW-0677">Repeat</keyword>
<dbReference type="InterPro" id="IPR001330">
    <property type="entry name" value="Prenyltrans"/>
</dbReference>
<evidence type="ECO:0000256" key="2">
    <source>
        <dbReference type="ARBA" id="ARBA00010497"/>
    </source>
</evidence>
<feature type="domain" description="Prenyltransferase alpha-alpha toroid" evidence="9">
    <location>
        <begin position="33"/>
        <end position="459"/>
    </location>
</feature>
<evidence type="ECO:0000256" key="6">
    <source>
        <dbReference type="ARBA" id="ARBA00022737"/>
    </source>
</evidence>
<dbReference type="InterPro" id="IPR008930">
    <property type="entry name" value="Terpenoid_cyclase/PrenylTrfase"/>
</dbReference>
<name>A0ABQ5KJQ3_9EUKA</name>
<keyword evidence="3" id="KW-0637">Prenyltransferase</keyword>
<keyword evidence="11" id="KW-1185">Reference proteome</keyword>
<evidence type="ECO:0000313" key="10">
    <source>
        <dbReference type="EMBL" id="GKT32748.1"/>
    </source>
</evidence>
<dbReference type="PANTHER" id="PTHR11774:SF4">
    <property type="entry name" value="GERANYLGERANYL TRANSFERASE TYPE-1 SUBUNIT BETA"/>
    <property type="match status" value="1"/>
</dbReference>
<keyword evidence="4" id="KW-0808">Transferase</keyword>
<accession>A0ABQ5KJQ3</accession>
<dbReference type="InterPro" id="IPR045089">
    <property type="entry name" value="PGGT1B-like"/>
</dbReference>
<reference evidence="10" key="1">
    <citation type="submission" date="2022-03" db="EMBL/GenBank/DDBJ databases">
        <title>Draft genome sequence of Aduncisulcus paluster, a free-living microaerophilic Fornicata.</title>
        <authorList>
            <person name="Yuyama I."/>
            <person name="Kume K."/>
            <person name="Tamura T."/>
            <person name="Inagaki Y."/>
            <person name="Hashimoto T."/>
        </authorList>
    </citation>
    <scope>NUCLEOTIDE SEQUENCE</scope>
    <source>
        <strain evidence="10">NY0171</strain>
    </source>
</reference>
<gene>
    <name evidence="10" type="ORF">ADUPG1_006825</name>
</gene>
<dbReference type="Gene3D" id="1.50.10.20">
    <property type="match status" value="1"/>
</dbReference>
<dbReference type="PANTHER" id="PTHR11774">
    <property type="entry name" value="GERANYLGERANYL TRANSFERASE TYPE BETA SUBUNIT"/>
    <property type="match status" value="1"/>
</dbReference>
<proteinExistence type="inferred from homology"/>
<comment type="similarity">
    <text evidence="2">Belongs to the protein prenyltransferase subunit beta family.</text>
</comment>
<protein>
    <submittedName>
        <fullName evidence="10">Prenyltransferase subunit beta like protein</fullName>
    </submittedName>
</protein>
<keyword evidence="5" id="KW-0479">Metal-binding</keyword>
<evidence type="ECO:0000259" key="9">
    <source>
        <dbReference type="Pfam" id="PF00432"/>
    </source>
</evidence>
<dbReference type="EMBL" id="BQXS01010045">
    <property type="protein sequence ID" value="GKT32748.1"/>
    <property type="molecule type" value="Genomic_DNA"/>
</dbReference>
<comment type="cofactor">
    <cofactor evidence="1">
        <name>Zn(2+)</name>
        <dbReference type="ChEBI" id="CHEBI:29105"/>
    </cofactor>
</comment>
<dbReference type="SUPFAM" id="SSF48239">
    <property type="entry name" value="Terpenoid cyclases/Protein prenyltransferases"/>
    <property type="match status" value="1"/>
</dbReference>
<sequence length="477" mass="53026">MGFTDMTFDIKGISKFFELFLGRDGGVKKKLKQHYEGEKLTILFFAISALDTCKSLDISLKRVKLSRKDLINFIYSHSVENDHLYGFSSLSHYSPVGISSKDDFMSSIVAPHLTMTQSSLLSLYILGGEKALSRIPRNKVLNFLKQTLHSNGSCSSGGESDIRFVYSFAVITNILQLQPNLSSEISRILSYIASCRTYDGAFSVYPEGESQGGPTYCAISAAFLLAGISGVERVISSSLLSSDGITPSFQLLRLISWLVARHRLGFQGRAHKNECTCYTFWCGSTLACLESMLDRSSVCVCLRTKEGEKEERGEGSGARVLMGEGSLWVDGRRCCGNDDSDYCSDGREHEEKTEKFDQEEQEGGEMKGVEHIDQSPNVVSLESLKDDCESLKMLDFPYTMLVDYHVLHSFVCVSSVSQLGMMAVGRRYGCKPDPLHTWASVVGLASLGDERMNRVNPFFGCPILQDKWEKKKCSCEK</sequence>
<comment type="caution">
    <text evidence="10">The sequence shown here is derived from an EMBL/GenBank/DDBJ whole genome shotgun (WGS) entry which is preliminary data.</text>
</comment>
<evidence type="ECO:0000256" key="7">
    <source>
        <dbReference type="ARBA" id="ARBA00022833"/>
    </source>
</evidence>
<organism evidence="10 11">
    <name type="scientific">Aduncisulcus paluster</name>
    <dbReference type="NCBI Taxonomy" id="2918883"/>
    <lineage>
        <taxon>Eukaryota</taxon>
        <taxon>Metamonada</taxon>
        <taxon>Carpediemonas-like organisms</taxon>
        <taxon>Aduncisulcus</taxon>
    </lineage>
</organism>